<proteinExistence type="predicted"/>
<dbReference type="EMBL" id="VSSQ01000083">
    <property type="protein sequence ID" value="MPL74761.1"/>
    <property type="molecule type" value="Genomic_DNA"/>
</dbReference>
<evidence type="ECO:0000313" key="2">
    <source>
        <dbReference type="EMBL" id="MPL74761.1"/>
    </source>
</evidence>
<feature type="region of interest" description="Disordered" evidence="1">
    <location>
        <begin position="159"/>
        <end position="199"/>
    </location>
</feature>
<feature type="region of interest" description="Disordered" evidence="1">
    <location>
        <begin position="24"/>
        <end position="45"/>
    </location>
</feature>
<evidence type="ECO:0000256" key="1">
    <source>
        <dbReference type="SAM" id="MobiDB-lite"/>
    </source>
</evidence>
<protein>
    <submittedName>
        <fullName evidence="2">Uncharacterized protein</fullName>
    </submittedName>
</protein>
<dbReference type="AlphaFoldDB" id="A0A644U753"/>
<sequence>MLTLGIAAVSFSVLRRTWWSADLRQRARSRPPRRPPPRQASPPCRSGLHAGSAFCRGPAAITASHGLVILGGAGLHVVSRLASGCTDGTVVDDPRGGHFSKGGGDQGRHLCDPALLSVRGRRHTEGRAVPACCGGGLGVGCTSPQASCAGARGLRLTAGTSGTARVPARTAPRRSPRARRTAARPPQTRRRGTGLTATT</sequence>
<comment type="caution">
    <text evidence="2">The sequence shown here is derived from an EMBL/GenBank/DDBJ whole genome shotgun (WGS) entry which is preliminary data.</text>
</comment>
<name>A0A644U753_9ZZZZ</name>
<gene>
    <name evidence="2" type="ORF">SDC9_20578</name>
</gene>
<reference evidence="2" key="1">
    <citation type="submission" date="2019-08" db="EMBL/GenBank/DDBJ databases">
        <authorList>
            <person name="Kucharzyk K."/>
            <person name="Murdoch R.W."/>
            <person name="Higgins S."/>
            <person name="Loffler F."/>
        </authorList>
    </citation>
    <scope>NUCLEOTIDE SEQUENCE</scope>
</reference>
<accession>A0A644U753</accession>
<organism evidence="2">
    <name type="scientific">bioreactor metagenome</name>
    <dbReference type="NCBI Taxonomy" id="1076179"/>
    <lineage>
        <taxon>unclassified sequences</taxon>
        <taxon>metagenomes</taxon>
        <taxon>ecological metagenomes</taxon>
    </lineage>
</organism>
<feature type="compositionally biased region" description="Basic residues" evidence="1">
    <location>
        <begin position="26"/>
        <end position="36"/>
    </location>
</feature>
<feature type="compositionally biased region" description="Basic residues" evidence="1">
    <location>
        <begin position="171"/>
        <end position="192"/>
    </location>
</feature>